<evidence type="ECO:0000313" key="2">
    <source>
        <dbReference type="Proteomes" id="UP000324143"/>
    </source>
</evidence>
<organism evidence="1 2">
    <name type="scientific">Candidatus Mcinerneyibacterium aminivorans</name>
    <dbReference type="NCBI Taxonomy" id="2703815"/>
    <lineage>
        <taxon>Bacteria</taxon>
        <taxon>Candidatus Macinerneyibacteriota</taxon>
        <taxon>Candidatus Mcinerneyibacteria</taxon>
        <taxon>Candidatus Mcinerneyibacteriales</taxon>
        <taxon>Candidatus Mcinerneyibacteriaceae</taxon>
        <taxon>Candidatus Mcinerneyibacterium</taxon>
    </lineage>
</organism>
<proteinExistence type="predicted"/>
<dbReference type="Pfam" id="PF13689">
    <property type="entry name" value="DUF4154"/>
    <property type="match status" value="1"/>
</dbReference>
<comment type="caution">
    <text evidence="1">The sequence shown here is derived from an EMBL/GenBank/DDBJ whole genome shotgun (WGS) entry which is preliminary data.</text>
</comment>
<name>A0A5D0MN57_9BACT</name>
<evidence type="ECO:0000313" key="1">
    <source>
        <dbReference type="EMBL" id="TYB32029.1"/>
    </source>
</evidence>
<protein>
    <submittedName>
        <fullName evidence="1">YfiR family protein</fullName>
    </submittedName>
</protein>
<gene>
    <name evidence="1" type="ORF">FXF47_01025</name>
</gene>
<dbReference type="AlphaFoldDB" id="A0A5D0MN57"/>
<accession>A0A5D0MN57</accession>
<dbReference type="Proteomes" id="UP000324143">
    <property type="component" value="Unassembled WGS sequence"/>
</dbReference>
<sequence>MQKRVFILIFLIAVLCVNIYSQDTVSLLFRILKFERSLKNRAKGKVHIAVVYNNEKRYSALEAINIAGEINKFSDEKIQNLDVSHGIFIVDDKIDSKIKDSSIIYIAKGVNEREIMNIAKKHKILTVAQDKQYIKKVGIVILKEEEENKFHINVKILKEEGVNIAQELLAISKIYK</sequence>
<dbReference type="EMBL" id="VSIX01000010">
    <property type="protein sequence ID" value="TYB32029.1"/>
    <property type="molecule type" value="Genomic_DNA"/>
</dbReference>
<keyword evidence="2" id="KW-1185">Reference proteome</keyword>
<reference evidence="1" key="1">
    <citation type="submission" date="2019-08" db="EMBL/GenBank/DDBJ databases">
        <title>Genomic characterization of a novel candidate phylum (ARYD3) from a high temperature, high salinity tertiary oil reservoir in north central Oklahoma, USA.</title>
        <authorList>
            <person name="Youssef N.H."/>
            <person name="Yadav A."/>
            <person name="Elshahed M.S."/>
        </authorList>
    </citation>
    <scope>NUCLEOTIDE SEQUENCE [LARGE SCALE GENOMIC DNA]</scope>
    <source>
        <strain evidence="1">ARYD3</strain>
    </source>
</reference>
<dbReference type="InterPro" id="IPR025293">
    <property type="entry name" value="YfiR/HmsC-like"/>
</dbReference>